<sequence>MTDPVCAEFFETQGTPLAERATDQFEVVGAGDDLDPVSFSEVNLLNGRIATLVEDADGEHADLLERINAPFDEVVDAVTSEDLGNEPEIVIPDVDTSDAEAALEEFEAACA</sequence>
<dbReference type="EMBL" id="CP044427">
    <property type="protein sequence ID" value="QFG69680.1"/>
    <property type="molecule type" value="Genomic_DNA"/>
</dbReference>
<dbReference type="KEGG" id="serw:FY030_14090"/>
<dbReference type="OrthoDB" id="4869564at2"/>
<organism evidence="1 2">
    <name type="scientific">Ornithinimicrobium pratense</name>
    <dbReference type="NCBI Taxonomy" id="2593973"/>
    <lineage>
        <taxon>Bacteria</taxon>
        <taxon>Bacillati</taxon>
        <taxon>Actinomycetota</taxon>
        <taxon>Actinomycetes</taxon>
        <taxon>Micrococcales</taxon>
        <taxon>Ornithinimicrobiaceae</taxon>
        <taxon>Ornithinimicrobium</taxon>
    </lineage>
</organism>
<evidence type="ECO:0000313" key="2">
    <source>
        <dbReference type="Proteomes" id="UP000326546"/>
    </source>
</evidence>
<dbReference type="AlphaFoldDB" id="A0A5J6V6N3"/>
<gene>
    <name evidence="1" type="ORF">FY030_14090</name>
</gene>
<name>A0A5J6V6N3_9MICO</name>
<dbReference type="Proteomes" id="UP000326546">
    <property type="component" value="Chromosome"/>
</dbReference>
<reference evidence="1 2" key="1">
    <citation type="submission" date="2019-09" db="EMBL/GenBank/DDBJ databases">
        <title>Serinicoccus pratensis sp. nov., isolated from meadow soil.</title>
        <authorList>
            <person name="Zhang W."/>
        </authorList>
    </citation>
    <scope>NUCLEOTIDE SEQUENCE [LARGE SCALE GENOMIC DNA]</scope>
    <source>
        <strain evidence="1 2">W204</strain>
    </source>
</reference>
<accession>A0A5J6V6N3</accession>
<evidence type="ECO:0000313" key="1">
    <source>
        <dbReference type="EMBL" id="QFG69680.1"/>
    </source>
</evidence>
<keyword evidence="2" id="KW-1185">Reference proteome</keyword>
<proteinExistence type="predicted"/>
<protein>
    <submittedName>
        <fullName evidence="1">Uncharacterized protein</fullName>
    </submittedName>
</protein>